<comment type="caution">
    <text evidence="5">The sequence shown here is derived from an EMBL/GenBank/DDBJ whole genome shotgun (WGS) entry which is preliminary data.</text>
</comment>
<evidence type="ECO:0000256" key="3">
    <source>
        <dbReference type="SAM" id="MobiDB-lite"/>
    </source>
</evidence>
<feature type="domain" description="C2H2-type" evidence="4">
    <location>
        <begin position="52"/>
        <end position="76"/>
    </location>
</feature>
<feature type="compositionally biased region" description="Basic and acidic residues" evidence="3">
    <location>
        <begin position="138"/>
        <end position="152"/>
    </location>
</feature>
<evidence type="ECO:0000259" key="4">
    <source>
        <dbReference type="PROSITE" id="PS50157"/>
    </source>
</evidence>
<dbReference type="GO" id="GO:0008270">
    <property type="term" value="F:zinc ion binding"/>
    <property type="evidence" value="ECO:0007669"/>
    <property type="project" value="UniProtKB-KW"/>
</dbReference>
<organism evidence="5 6">
    <name type="scientific">Ophiocordyceps sinensis</name>
    <dbReference type="NCBI Taxonomy" id="72228"/>
    <lineage>
        <taxon>Eukaryota</taxon>
        <taxon>Fungi</taxon>
        <taxon>Dikarya</taxon>
        <taxon>Ascomycota</taxon>
        <taxon>Pezizomycotina</taxon>
        <taxon>Sordariomycetes</taxon>
        <taxon>Hypocreomycetidae</taxon>
        <taxon>Hypocreales</taxon>
        <taxon>Ophiocordycipitaceae</taxon>
        <taxon>Ophiocordyceps</taxon>
    </lineage>
</organism>
<dbReference type="InterPro" id="IPR013087">
    <property type="entry name" value="Znf_C2H2_type"/>
</dbReference>
<keyword evidence="1" id="KW-0479">Metal-binding</keyword>
<feature type="region of interest" description="Disordered" evidence="3">
    <location>
        <begin position="345"/>
        <end position="397"/>
    </location>
</feature>
<keyword evidence="6" id="KW-1185">Reference proteome</keyword>
<feature type="coiled-coil region" evidence="2">
    <location>
        <begin position="397"/>
        <end position="424"/>
    </location>
</feature>
<protein>
    <recommendedName>
        <fullName evidence="4">C2H2-type domain-containing protein</fullName>
    </recommendedName>
</protein>
<keyword evidence="2" id="KW-0175">Coiled coil</keyword>
<dbReference type="OrthoDB" id="4868114at2759"/>
<proteinExistence type="predicted"/>
<keyword evidence="1" id="KW-0863">Zinc-finger</keyword>
<feature type="region of interest" description="Disordered" evidence="3">
    <location>
        <begin position="109"/>
        <end position="169"/>
    </location>
</feature>
<dbReference type="SMART" id="SM00355">
    <property type="entry name" value="ZnF_C2H2"/>
    <property type="match status" value="5"/>
</dbReference>
<sequence length="425" mass="48206">MDEPPPDFLLLDSPNEGERGTYTCPFDGCDGVVLGSPAECHVHVKDWHSAPYSCAACSAYFAAQPALARHVKATGHQKWMCAKAGCEMKGFEFENHLEYRDHVIASASHRSLGQREAGEREADEREAGERGAGQRGAGQREADQKEADHGYGDARTCPGDQHMTDADETLSEESGDDYFMCLEPCCRRYLQRWTERKYAVHVNSHCHVAAVQEGEALRTKDLPAADLEQRQGALRMFLCDVRGCPQFGKCLATSKSYHHHLQTWNHVFPSTPNKDHDDDDFWLQPDTRHCDVDQCLQFRRRFATETAYQRHIKSVQHLRAACRPPSTRSSPREAKRVNRLLFPTVEQAERGDDDMHDCEQRSAEHSSVVSTGLPDTPMGGTPDSGLSSPTPSRRRREVFLERRNRQLQDEVQRLQAQMDWLCRQK</sequence>
<dbReference type="Proteomes" id="UP000557566">
    <property type="component" value="Unassembled WGS sequence"/>
</dbReference>
<dbReference type="EMBL" id="JAAVMX010000005">
    <property type="protein sequence ID" value="KAF4508734.1"/>
    <property type="molecule type" value="Genomic_DNA"/>
</dbReference>
<accession>A0A8H4PQS9</accession>
<feature type="compositionally biased region" description="Basic and acidic residues" evidence="3">
    <location>
        <begin position="116"/>
        <end position="129"/>
    </location>
</feature>
<reference evidence="5 6" key="1">
    <citation type="journal article" date="2020" name="Genome Biol. Evol.">
        <title>A new high-quality draft genome assembly of the Chinese cordyceps Ophiocordyceps sinensis.</title>
        <authorList>
            <person name="Shu R."/>
            <person name="Zhang J."/>
            <person name="Meng Q."/>
            <person name="Zhang H."/>
            <person name="Zhou G."/>
            <person name="Li M."/>
            <person name="Wu P."/>
            <person name="Zhao Y."/>
            <person name="Chen C."/>
            <person name="Qin Q."/>
        </authorList>
    </citation>
    <scope>NUCLEOTIDE SEQUENCE [LARGE SCALE GENOMIC DNA]</scope>
    <source>
        <strain evidence="5 6">IOZ07</strain>
    </source>
</reference>
<dbReference type="Gene3D" id="3.30.160.60">
    <property type="entry name" value="Classic Zinc Finger"/>
    <property type="match status" value="1"/>
</dbReference>
<evidence type="ECO:0000256" key="2">
    <source>
        <dbReference type="SAM" id="Coils"/>
    </source>
</evidence>
<evidence type="ECO:0000256" key="1">
    <source>
        <dbReference type="PROSITE-ProRule" id="PRU00042"/>
    </source>
</evidence>
<dbReference type="PROSITE" id="PS50157">
    <property type="entry name" value="ZINC_FINGER_C2H2_2"/>
    <property type="match status" value="1"/>
</dbReference>
<dbReference type="AlphaFoldDB" id="A0A8H4PQS9"/>
<evidence type="ECO:0000313" key="5">
    <source>
        <dbReference type="EMBL" id="KAF4508734.1"/>
    </source>
</evidence>
<dbReference type="PROSITE" id="PS00028">
    <property type="entry name" value="ZINC_FINGER_C2H2_1"/>
    <property type="match status" value="1"/>
</dbReference>
<keyword evidence="1" id="KW-0862">Zinc</keyword>
<gene>
    <name evidence="5" type="ORF">G6O67_005076</name>
</gene>
<name>A0A8H4PQS9_9HYPO</name>
<evidence type="ECO:0000313" key="6">
    <source>
        <dbReference type="Proteomes" id="UP000557566"/>
    </source>
</evidence>